<evidence type="ECO:0000256" key="1">
    <source>
        <dbReference type="ARBA" id="ARBA00022723"/>
    </source>
</evidence>
<keyword evidence="1" id="KW-0479">Metal-binding</keyword>
<dbReference type="PANTHER" id="PTHR39473">
    <property type="match status" value="1"/>
</dbReference>
<name>A0A9W8GZE8_9FUNG</name>
<evidence type="ECO:0000256" key="2">
    <source>
        <dbReference type="SAM" id="MobiDB-lite"/>
    </source>
</evidence>
<dbReference type="SUPFAM" id="SSF109854">
    <property type="entry name" value="DinB/YfiT-like putative metalloenzymes"/>
    <property type="match status" value="1"/>
</dbReference>
<evidence type="ECO:0008006" key="5">
    <source>
        <dbReference type="Google" id="ProtNLM"/>
    </source>
</evidence>
<organism evidence="3 4">
    <name type="scientific">Coemansia pectinata</name>
    <dbReference type="NCBI Taxonomy" id="1052879"/>
    <lineage>
        <taxon>Eukaryota</taxon>
        <taxon>Fungi</taxon>
        <taxon>Fungi incertae sedis</taxon>
        <taxon>Zoopagomycota</taxon>
        <taxon>Kickxellomycotina</taxon>
        <taxon>Kickxellomycetes</taxon>
        <taxon>Kickxellales</taxon>
        <taxon>Kickxellaceae</taxon>
        <taxon>Coemansia</taxon>
    </lineage>
</organism>
<evidence type="ECO:0000313" key="3">
    <source>
        <dbReference type="EMBL" id="KAJ2752816.1"/>
    </source>
</evidence>
<feature type="region of interest" description="Disordered" evidence="2">
    <location>
        <begin position="102"/>
        <end position="122"/>
    </location>
</feature>
<dbReference type="Gene3D" id="1.20.120.450">
    <property type="entry name" value="dinb family like domain"/>
    <property type="match status" value="1"/>
</dbReference>
<dbReference type="InterPro" id="IPR007837">
    <property type="entry name" value="DinB"/>
</dbReference>
<dbReference type="InterPro" id="IPR034660">
    <property type="entry name" value="DinB/YfiT-like"/>
</dbReference>
<reference evidence="3" key="1">
    <citation type="submission" date="2022-07" db="EMBL/GenBank/DDBJ databases">
        <title>Phylogenomic reconstructions and comparative analyses of Kickxellomycotina fungi.</title>
        <authorList>
            <person name="Reynolds N.K."/>
            <person name="Stajich J.E."/>
            <person name="Barry K."/>
            <person name="Grigoriev I.V."/>
            <person name="Crous P."/>
            <person name="Smith M.E."/>
        </authorList>
    </citation>
    <scope>NUCLEOTIDE SEQUENCE</scope>
    <source>
        <strain evidence="3">BCRC 34297</strain>
    </source>
</reference>
<dbReference type="AlphaFoldDB" id="A0A9W8GZE8"/>
<dbReference type="GO" id="GO:0046872">
    <property type="term" value="F:metal ion binding"/>
    <property type="evidence" value="ECO:0007669"/>
    <property type="project" value="UniProtKB-KW"/>
</dbReference>
<proteinExistence type="predicted"/>
<dbReference type="OrthoDB" id="5564877at2759"/>
<feature type="compositionally biased region" description="Polar residues" evidence="2">
    <location>
        <begin position="106"/>
        <end position="117"/>
    </location>
</feature>
<dbReference type="EMBL" id="JANBUH010000245">
    <property type="protein sequence ID" value="KAJ2752816.1"/>
    <property type="molecule type" value="Genomic_DNA"/>
</dbReference>
<accession>A0A9W8GZE8</accession>
<dbReference type="PANTHER" id="PTHR39473:SF1">
    <property type="entry name" value="DINB-LIKE DOMAIN-CONTAINING PROTEIN"/>
    <property type="match status" value="1"/>
</dbReference>
<dbReference type="Pfam" id="PF05163">
    <property type="entry name" value="DinB"/>
    <property type="match status" value="1"/>
</dbReference>
<comment type="caution">
    <text evidence="3">The sequence shown here is derived from an EMBL/GenBank/DDBJ whole genome shotgun (WGS) entry which is preliminary data.</text>
</comment>
<evidence type="ECO:0000313" key="4">
    <source>
        <dbReference type="Proteomes" id="UP001140011"/>
    </source>
</evidence>
<protein>
    <recommendedName>
        <fullName evidence="5">DinB family protein</fullName>
    </recommendedName>
</protein>
<keyword evidence="4" id="KW-1185">Reference proteome</keyword>
<dbReference type="Proteomes" id="UP001140011">
    <property type="component" value="Unassembled WGS sequence"/>
</dbReference>
<gene>
    <name evidence="3" type="ORF">GGI19_003565</name>
</gene>
<sequence length="176" mass="19443">MDAKLHSLFDSTADQLTELSKTISTLTDVKYTSESHALPGSTIGKHVRHILDHFSLLFSALAVDPHPTVSYSRRERNSFAQDSVAGGVASIEAMAQTARDLRDQPNAHSTDPITISDTMPGGNDEQFMSTLGRELWFCTHHMIHHNAIIASLMHEFGLHPPTQFAYAPSTIKHKPQ</sequence>